<dbReference type="SUPFAM" id="SSF48239">
    <property type="entry name" value="Terpenoid cyclases/Protein prenyltransferases"/>
    <property type="match status" value="2"/>
</dbReference>
<dbReference type="RefSeq" id="WP_341983373.1">
    <property type="nucleotide sequence ID" value="NZ_JBBYAF010000018.1"/>
</dbReference>
<evidence type="ECO:0000256" key="1">
    <source>
        <dbReference type="ARBA" id="ARBA00004999"/>
    </source>
</evidence>
<evidence type="ECO:0000256" key="4">
    <source>
        <dbReference type="ARBA" id="ARBA00023235"/>
    </source>
</evidence>
<comment type="pathway">
    <text evidence="1">Secondary metabolite biosynthesis; hopanoid biosynthesis.</text>
</comment>
<evidence type="ECO:0000256" key="3">
    <source>
        <dbReference type="ARBA" id="ARBA00022737"/>
    </source>
</evidence>
<feature type="domain" description="Squalene cyclase C-terminal" evidence="5">
    <location>
        <begin position="301"/>
        <end position="619"/>
    </location>
</feature>
<dbReference type="InterPro" id="IPR032696">
    <property type="entry name" value="SQ_cyclase_C"/>
</dbReference>
<evidence type="ECO:0000313" key="8">
    <source>
        <dbReference type="Proteomes" id="UP001389717"/>
    </source>
</evidence>
<dbReference type="Pfam" id="PF13243">
    <property type="entry name" value="SQHop_cyclase_C"/>
    <property type="match status" value="1"/>
</dbReference>
<dbReference type="Proteomes" id="UP001389717">
    <property type="component" value="Unassembled WGS sequence"/>
</dbReference>
<dbReference type="NCBIfam" id="TIGR01787">
    <property type="entry name" value="squalene_cyclas"/>
    <property type="match status" value="1"/>
</dbReference>
<dbReference type="Pfam" id="PF13249">
    <property type="entry name" value="SQHop_cyclase_N"/>
    <property type="match status" value="1"/>
</dbReference>
<dbReference type="PANTHER" id="PTHR11764">
    <property type="entry name" value="TERPENE CYCLASE/MUTASE FAMILY MEMBER"/>
    <property type="match status" value="1"/>
</dbReference>
<keyword evidence="3" id="KW-0677">Repeat</keyword>
<evidence type="ECO:0000259" key="5">
    <source>
        <dbReference type="Pfam" id="PF13243"/>
    </source>
</evidence>
<protein>
    <submittedName>
        <fullName evidence="7">Squalene--hopene cyclase</fullName>
        <ecNumber evidence="7">5.4.99.17</ecNumber>
    </submittedName>
</protein>
<evidence type="ECO:0000259" key="6">
    <source>
        <dbReference type="Pfam" id="PF13249"/>
    </source>
</evidence>
<keyword evidence="8" id="KW-1185">Reference proteome</keyword>
<name>A0ABU9K9P9_9BACI</name>
<feature type="domain" description="Squalene cyclase N-terminal" evidence="6">
    <location>
        <begin position="11"/>
        <end position="291"/>
    </location>
</feature>
<comment type="similarity">
    <text evidence="2">Belongs to the terpene cyclase/mutase family.</text>
</comment>
<dbReference type="InterPro" id="IPR006400">
    <property type="entry name" value="Hopene-cyclase"/>
</dbReference>
<dbReference type="SFLD" id="SFLDG01016">
    <property type="entry name" value="Prenyltransferase_Like_2"/>
    <property type="match status" value="1"/>
</dbReference>
<reference evidence="7 8" key="1">
    <citation type="submission" date="2024-04" db="EMBL/GenBank/DDBJ databases">
        <title>Bacillus oryzaecorticis sp. nov., a moderately halophilic bacterium isolated from rice husks.</title>
        <authorList>
            <person name="Zhu H.-S."/>
        </authorList>
    </citation>
    <scope>NUCLEOTIDE SEQUENCE [LARGE SCALE GENOMIC DNA]</scope>
    <source>
        <strain evidence="7 8">ZC255</strain>
    </source>
</reference>
<comment type="caution">
    <text evidence="7">The sequence shown here is derived from an EMBL/GenBank/DDBJ whole genome shotgun (WGS) entry which is preliminary data.</text>
</comment>
<dbReference type="EC" id="5.4.99.17" evidence="7"/>
<gene>
    <name evidence="7" type="primary">shc</name>
    <name evidence="7" type="ORF">AAEO50_10765</name>
</gene>
<proteinExistence type="inferred from homology"/>
<dbReference type="InterPro" id="IPR032697">
    <property type="entry name" value="SQ_cyclase_N"/>
</dbReference>
<dbReference type="Gene3D" id="1.50.10.20">
    <property type="match status" value="2"/>
</dbReference>
<organism evidence="7 8">
    <name type="scientific">Rossellomorea oryzaecorticis</name>
    <dbReference type="NCBI Taxonomy" id="1396505"/>
    <lineage>
        <taxon>Bacteria</taxon>
        <taxon>Bacillati</taxon>
        <taxon>Bacillota</taxon>
        <taxon>Bacilli</taxon>
        <taxon>Bacillales</taxon>
        <taxon>Bacillaceae</taxon>
        <taxon>Rossellomorea</taxon>
    </lineage>
</organism>
<keyword evidence="4 7" id="KW-0413">Isomerase</keyword>
<dbReference type="NCBIfam" id="TIGR01507">
    <property type="entry name" value="hopene_cyclase"/>
    <property type="match status" value="1"/>
</dbReference>
<evidence type="ECO:0000313" key="7">
    <source>
        <dbReference type="EMBL" id="MEL3972763.1"/>
    </source>
</evidence>
<dbReference type="PANTHER" id="PTHR11764:SF20">
    <property type="entry name" value="LANOSTEROL SYNTHASE"/>
    <property type="match status" value="1"/>
</dbReference>
<sequence length="623" mass="70945">MKREIEETANKMVEELRGRQNPDGSWSFCFENSLMTDAYMIILIRSLFLKEDELVYQLVKRLLNMQTAEGAWKVFEDEEEGNLSATIEAYFALRFSGLLDEKDTRMKKAEQFIKDNGGLEEAHTLTKLMLAIHGQYEWRYLMPIPIEVLLIPGTFPISFWDFSSYARGHIIPFLLVRDGRYHMKTPRTPNITHLFLHARREQDSESRIFLLEKLKEGVKGLAGLPDALRSQARQFAHDYMLKRIEADGTYLSYFSTTFFMIYALKSFGYREDSSVIRNALNGLKAMIWQTDNGPHVQNSPSLVWDTALICDALQESGLSIDDETITRSIGYLIKQQHYKFGDWAIDIPTVSPGGWGFSESNSIHPDVDDTTASLRAITYSASEQPHIRQAWERGVEWVLGMQNRDGGWPAFEKNKTKGILASFPLDGAEAAAIDPSTADLTGRTLEFLGSRAGLTKDHPKMRRGIGWLRLSQDENGSWAGRWGIHYIYGTWAAVTGMRAAGVPSADKSIERARKWLEDIQRSDGGWGESCYSDQKNKYIPLSFSTASQTAWALDALISISDRPTHAIEKGMRRLMDLINDEQLAPADSYPTGAGLKGKFYIHYHSYKWIWPLLTFSHYLNKYK</sequence>
<accession>A0ABU9K9P9</accession>
<dbReference type="EMBL" id="JBBYAF010000018">
    <property type="protein sequence ID" value="MEL3972763.1"/>
    <property type="molecule type" value="Genomic_DNA"/>
</dbReference>
<dbReference type="InterPro" id="IPR018333">
    <property type="entry name" value="Squalene_cyclase"/>
</dbReference>
<dbReference type="InterPro" id="IPR008930">
    <property type="entry name" value="Terpenoid_cyclase/PrenylTrfase"/>
</dbReference>
<dbReference type="GO" id="GO:0051007">
    <property type="term" value="F:squalene-hopene cyclase activity"/>
    <property type="evidence" value="ECO:0007669"/>
    <property type="project" value="UniProtKB-EC"/>
</dbReference>
<evidence type="ECO:0000256" key="2">
    <source>
        <dbReference type="ARBA" id="ARBA00009755"/>
    </source>
</evidence>